<evidence type="ECO:0000313" key="2">
    <source>
        <dbReference type="EMBL" id="MPM35602.1"/>
    </source>
</evidence>
<dbReference type="Pfam" id="PF01182">
    <property type="entry name" value="Glucosamine_iso"/>
    <property type="match status" value="1"/>
</dbReference>
<dbReference type="GO" id="GO:0019262">
    <property type="term" value="P:N-acetylneuraminate catabolic process"/>
    <property type="evidence" value="ECO:0007669"/>
    <property type="project" value="TreeGrafter"/>
</dbReference>
<dbReference type="AlphaFoldDB" id="A0A644Z478"/>
<dbReference type="InterPro" id="IPR004547">
    <property type="entry name" value="Glucosamine6P_isomerase"/>
</dbReference>
<accession>A0A644Z478</accession>
<dbReference type="GO" id="GO:0042802">
    <property type="term" value="F:identical protein binding"/>
    <property type="evidence" value="ECO:0007669"/>
    <property type="project" value="TreeGrafter"/>
</dbReference>
<dbReference type="GO" id="GO:0006043">
    <property type="term" value="P:glucosamine catabolic process"/>
    <property type="evidence" value="ECO:0007669"/>
    <property type="project" value="TreeGrafter"/>
</dbReference>
<dbReference type="GO" id="GO:0004342">
    <property type="term" value="F:glucosamine-6-phosphate deaminase activity"/>
    <property type="evidence" value="ECO:0007669"/>
    <property type="project" value="UniProtKB-EC"/>
</dbReference>
<dbReference type="GO" id="GO:0005975">
    <property type="term" value="P:carbohydrate metabolic process"/>
    <property type="evidence" value="ECO:0007669"/>
    <property type="project" value="InterPro"/>
</dbReference>
<dbReference type="CDD" id="cd01399">
    <property type="entry name" value="GlcN6P_deaminase"/>
    <property type="match status" value="1"/>
</dbReference>
<protein>
    <submittedName>
        <fullName evidence="2">Glucosamine-6-phosphate deaminase 1</fullName>
        <ecNumber evidence="2">3.5.99.6</ecNumber>
    </submittedName>
</protein>
<comment type="caution">
    <text evidence="2">The sequence shown here is derived from an EMBL/GenBank/DDBJ whole genome shotgun (WGS) entry which is preliminary data.</text>
</comment>
<dbReference type="GO" id="GO:0006046">
    <property type="term" value="P:N-acetylglucosamine catabolic process"/>
    <property type="evidence" value="ECO:0007669"/>
    <property type="project" value="TreeGrafter"/>
</dbReference>
<organism evidence="2">
    <name type="scientific">bioreactor metagenome</name>
    <dbReference type="NCBI Taxonomy" id="1076179"/>
    <lineage>
        <taxon>unclassified sequences</taxon>
        <taxon>metagenomes</taxon>
        <taxon>ecological metagenomes</taxon>
    </lineage>
</organism>
<dbReference type="EC" id="3.5.99.6" evidence="2"/>
<name>A0A644Z478_9ZZZZ</name>
<dbReference type="InterPro" id="IPR006148">
    <property type="entry name" value="Glc/Gal-6P_isomerase"/>
</dbReference>
<evidence type="ECO:0000259" key="1">
    <source>
        <dbReference type="Pfam" id="PF01182"/>
    </source>
</evidence>
<keyword evidence="2" id="KW-0378">Hydrolase</keyword>
<dbReference type="GO" id="GO:0005737">
    <property type="term" value="C:cytoplasm"/>
    <property type="evidence" value="ECO:0007669"/>
    <property type="project" value="TreeGrafter"/>
</dbReference>
<reference evidence="2" key="1">
    <citation type="submission" date="2019-08" db="EMBL/GenBank/DDBJ databases">
        <authorList>
            <person name="Kucharzyk K."/>
            <person name="Murdoch R.W."/>
            <person name="Higgins S."/>
            <person name="Loffler F."/>
        </authorList>
    </citation>
    <scope>NUCLEOTIDE SEQUENCE</scope>
</reference>
<feature type="domain" description="Glucosamine/galactosamine-6-phosphate isomerase" evidence="1">
    <location>
        <begin position="8"/>
        <end position="231"/>
    </location>
</feature>
<sequence>MRVTICEDKHDMGYQAAKLGIAIIREAIEKRGRAFIVVATGLSQFSLYAHLGESDVDWSKVEAYGLNEYVDISDTHPSSFRYYLNNRFVKKVQKLGAFHAINGDAEDLQTEVNRLNALLADQEIDVAFLGIGENGHIGFNDPPANFETNDPYIIVDLEERCRRQQVSEGWFPTLAEVPTKAITMSVRQILKAKHLICSVPDQRKARAVAMCMYDQISVYAPCSALRTKKECTLLLDRPSSMLVMGDRR</sequence>
<dbReference type="Gene3D" id="3.40.50.1360">
    <property type="match status" value="1"/>
</dbReference>
<dbReference type="SUPFAM" id="SSF100950">
    <property type="entry name" value="NagB/RpiA/CoA transferase-like"/>
    <property type="match status" value="1"/>
</dbReference>
<dbReference type="PANTHER" id="PTHR11280:SF6">
    <property type="entry name" value="GLUCOSAMINE-6-PHOSPHATE ISOMERASE NAGB"/>
    <property type="match status" value="1"/>
</dbReference>
<dbReference type="InterPro" id="IPR037171">
    <property type="entry name" value="NagB/RpiA_transferase-like"/>
</dbReference>
<proteinExistence type="predicted"/>
<dbReference type="EMBL" id="VSSQ01007340">
    <property type="protein sequence ID" value="MPM35602.1"/>
    <property type="molecule type" value="Genomic_DNA"/>
</dbReference>
<dbReference type="PANTHER" id="PTHR11280">
    <property type="entry name" value="GLUCOSAMINE-6-PHOSPHATE ISOMERASE"/>
    <property type="match status" value="1"/>
</dbReference>
<gene>
    <name evidence="2" type="primary">nagB_28</name>
    <name evidence="2" type="ORF">SDC9_82195</name>
</gene>